<organism evidence="2 3">
    <name type="scientific">Faecalibacterium prausnitzii SL3/3</name>
    <dbReference type="NCBI Taxonomy" id="657322"/>
    <lineage>
        <taxon>Bacteria</taxon>
        <taxon>Bacillati</taxon>
        <taxon>Bacillota</taxon>
        <taxon>Clostridia</taxon>
        <taxon>Eubacteriales</taxon>
        <taxon>Oscillospiraceae</taxon>
        <taxon>Faecalibacterium</taxon>
    </lineage>
</organism>
<dbReference type="EMBL" id="FP929046">
    <property type="protein sequence ID" value="CBL02439.1"/>
    <property type="molecule type" value="Genomic_DNA"/>
</dbReference>
<evidence type="ECO:0000313" key="2">
    <source>
        <dbReference type="EMBL" id="CBL02439.1"/>
    </source>
</evidence>
<gene>
    <name evidence="2" type="ORF">FPR_22580</name>
</gene>
<dbReference type="PATRIC" id="fig|657322.3.peg.2171"/>
<reference evidence="2 3" key="1">
    <citation type="submission" date="2010-03" db="EMBL/GenBank/DDBJ databases">
        <title>The genome sequence of Faecalibacterium prausnitzii SL3/3.</title>
        <authorList>
            <consortium name="metaHIT consortium -- http://www.metahit.eu/"/>
            <person name="Pajon A."/>
            <person name="Turner K."/>
            <person name="Parkhill J."/>
            <person name="Duncan S."/>
            <person name="Flint H."/>
        </authorList>
    </citation>
    <scope>NUCLEOTIDE SEQUENCE [LARGE SCALE GENOMIC DNA]</scope>
    <source>
        <strain evidence="2 3">SL3/3</strain>
    </source>
</reference>
<dbReference type="KEGG" id="fpa:FPR_22580"/>
<evidence type="ECO:0000313" key="3">
    <source>
        <dbReference type="Proteomes" id="UP000007059"/>
    </source>
</evidence>
<reference evidence="2 3" key="2">
    <citation type="submission" date="2010-03" db="EMBL/GenBank/DDBJ databases">
        <authorList>
            <person name="Pajon A."/>
        </authorList>
    </citation>
    <scope>NUCLEOTIDE SEQUENCE [LARGE SCALE GENOMIC DNA]</scope>
    <source>
        <strain evidence="2 3">SL3/3</strain>
    </source>
</reference>
<keyword evidence="1" id="KW-0732">Signal</keyword>
<dbReference type="RefSeq" id="WP_015537960.1">
    <property type="nucleotide sequence ID" value="NC_021020.1"/>
</dbReference>
<dbReference type="AlphaFoldDB" id="D4KC76"/>
<proteinExistence type="predicted"/>
<feature type="chain" id="PRO_5003060582" evidence="1">
    <location>
        <begin position="31"/>
        <end position="119"/>
    </location>
</feature>
<name>D4KC76_9FIRM</name>
<dbReference type="HOGENOM" id="CLU_2057879_0_0_9"/>
<sequence length="119" mass="13240">MKLTQNKLSVILATVVAGVSILANCMTANAAEPMKTRLENRYVLAGSVDEIEVFRNGIKTIHVIDENGEEWLYSYASMEETPADGQKVTMIMNNNGTKTIHDDIIEDVLWARPDEVNVD</sequence>
<feature type="signal peptide" evidence="1">
    <location>
        <begin position="1"/>
        <end position="30"/>
    </location>
</feature>
<protein>
    <submittedName>
        <fullName evidence="2">Uncharacterized protein</fullName>
    </submittedName>
</protein>
<accession>D4KC76</accession>
<evidence type="ECO:0000256" key="1">
    <source>
        <dbReference type="SAM" id="SignalP"/>
    </source>
</evidence>
<dbReference type="Proteomes" id="UP000007059">
    <property type="component" value="Chromosome"/>
</dbReference>